<reference evidence="3" key="1">
    <citation type="submission" date="2016-10" db="EMBL/GenBank/DDBJ databases">
        <authorList>
            <person name="Varghese N."/>
            <person name="Submissions S."/>
        </authorList>
    </citation>
    <scope>NUCLEOTIDE SEQUENCE [LARGE SCALE GENOMIC DNA]</scope>
    <source>
        <strain evidence="3">CGMCC 4.6825</strain>
    </source>
</reference>
<gene>
    <name evidence="2" type="ORF">SAMN05421870_1253</name>
</gene>
<dbReference type="OrthoDB" id="4202440at2"/>
<dbReference type="InterPro" id="IPR011991">
    <property type="entry name" value="ArsR-like_HTH"/>
</dbReference>
<evidence type="ECO:0000313" key="3">
    <source>
        <dbReference type="Proteomes" id="UP000182841"/>
    </source>
</evidence>
<dbReference type="SUPFAM" id="SSF46785">
    <property type="entry name" value="Winged helix' DNA-binding domain"/>
    <property type="match status" value="1"/>
</dbReference>
<dbReference type="CDD" id="cd00090">
    <property type="entry name" value="HTH_ARSR"/>
    <property type="match status" value="1"/>
</dbReference>
<dbReference type="Proteomes" id="UP000182841">
    <property type="component" value="Unassembled WGS sequence"/>
</dbReference>
<dbReference type="EMBL" id="FOGO01000025">
    <property type="protein sequence ID" value="SES38652.1"/>
    <property type="molecule type" value="Genomic_DNA"/>
</dbReference>
<organism evidence="2 3">
    <name type="scientific">Streptomyces qinglanensis</name>
    <dbReference type="NCBI Taxonomy" id="943816"/>
    <lineage>
        <taxon>Bacteria</taxon>
        <taxon>Bacillati</taxon>
        <taxon>Actinomycetota</taxon>
        <taxon>Actinomycetes</taxon>
        <taxon>Kitasatosporales</taxon>
        <taxon>Streptomycetaceae</taxon>
        <taxon>Streptomyces</taxon>
    </lineage>
</organism>
<name>A0A1H9WXJ6_9ACTN</name>
<keyword evidence="3" id="KW-1185">Reference proteome</keyword>
<dbReference type="InterPro" id="IPR036388">
    <property type="entry name" value="WH-like_DNA-bd_sf"/>
</dbReference>
<dbReference type="InterPro" id="IPR036390">
    <property type="entry name" value="WH_DNA-bd_sf"/>
</dbReference>
<accession>A0A1H9WXJ6</accession>
<protein>
    <submittedName>
        <fullName evidence="2">MarR family protein</fullName>
    </submittedName>
</protein>
<proteinExistence type="predicted"/>
<dbReference type="Gene3D" id="1.10.10.10">
    <property type="entry name" value="Winged helix-like DNA-binding domain superfamily/Winged helix DNA-binding domain"/>
    <property type="match status" value="1"/>
</dbReference>
<evidence type="ECO:0000256" key="1">
    <source>
        <dbReference type="SAM" id="MobiDB-lite"/>
    </source>
</evidence>
<feature type="region of interest" description="Disordered" evidence="1">
    <location>
        <begin position="150"/>
        <end position="181"/>
    </location>
</feature>
<dbReference type="RefSeq" id="WP_075003654.1">
    <property type="nucleotide sequence ID" value="NZ_FOGO01000025.1"/>
</dbReference>
<evidence type="ECO:0000313" key="2">
    <source>
        <dbReference type="EMBL" id="SES38652.1"/>
    </source>
</evidence>
<sequence>MGQSSAVRRLPAVDRGTGEIVQLELLDRESFQQGEVRERPVLPGVRYDWQPYAGRHVNVAKSLMRKVWHKDSGYRQNDRDIFGFYVAHSPERAEPLRMTFKEIAQTLGIRPDTVARSVGRLHAGGLLLEAEKVGRMKFYRINPRAAFDGSASDQTRAVRDARYPVVPAPKAPPGPRKKEAV</sequence>
<dbReference type="AlphaFoldDB" id="A0A1H9WXJ6"/>